<organism evidence="3 4">
    <name type="scientific">Drosophila virilis</name>
    <name type="common">Fruit fly</name>
    <dbReference type="NCBI Taxonomy" id="7244"/>
    <lineage>
        <taxon>Eukaryota</taxon>
        <taxon>Metazoa</taxon>
        <taxon>Ecdysozoa</taxon>
        <taxon>Arthropoda</taxon>
        <taxon>Hexapoda</taxon>
        <taxon>Insecta</taxon>
        <taxon>Pterygota</taxon>
        <taxon>Neoptera</taxon>
        <taxon>Endopterygota</taxon>
        <taxon>Diptera</taxon>
        <taxon>Brachycera</taxon>
        <taxon>Muscomorpha</taxon>
        <taxon>Ephydroidea</taxon>
        <taxon>Drosophilidae</taxon>
        <taxon>Drosophila</taxon>
    </lineage>
</organism>
<sequence>MPFNWQTLLLSVCLSQIGAQLFEKPSTLTTTNVTYTSYIQGAVGGATQLPNHVNVQRAPAIQIIKAAEQEITDSDALAPLLQQLLRQTMPNWQQEQRQQQQQQHQHFFVFENSQPVQLAGQQPQILQGFNGVNVRQPQQQQELQQQPHNTLSYQYRCNNSKQNKRNTHNIYKQRQKSHWRRLQQQQQQQQQQHQHPQRPQHPQQQQQLGRKEFVMWRQLEVGRTVFSLPHLKRITRRWMRCASAAATRWRHQKRPARAATRNRC</sequence>
<gene>
    <name evidence="3" type="primary">Dvir\GJ24075</name>
    <name evidence="3" type="ORF">Dvir_GJ24075</name>
</gene>
<feature type="compositionally biased region" description="Low complexity" evidence="1">
    <location>
        <begin position="183"/>
        <end position="194"/>
    </location>
</feature>
<protein>
    <submittedName>
        <fullName evidence="3">Uncharacterized protein</fullName>
    </submittedName>
</protein>
<keyword evidence="4" id="KW-1185">Reference proteome</keyword>
<feature type="chain" id="PRO_5006387101" evidence="2">
    <location>
        <begin position="20"/>
        <end position="264"/>
    </location>
</feature>
<name>A0A0Q9WSU7_DROVI</name>
<evidence type="ECO:0000256" key="2">
    <source>
        <dbReference type="SAM" id="SignalP"/>
    </source>
</evidence>
<evidence type="ECO:0000256" key="1">
    <source>
        <dbReference type="SAM" id="MobiDB-lite"/>
    </source>
</evidence>
<feature type="compositionally biased region" description="Basic residues" evidence="1">
    <location>
        <begin position="162"/>
        <end position="181"/>
    </location>
</feature>
<dbReference type="InParanoid" id="A0A0Q9WSU7"/>
<accession>A0A0Q9WSU7</accession>
<feature type="signal peptide" evidence="2">
    <location>
        <begin position="1"/>
        <end position="19"/>
    </location>
</feature>
<dbReference type="EMBL" id="CH940650">
    <property type="protein sequence ID" value="KRF83232.1"/>
    <property type="molecule type" value="Genomic_DNA"/>
</dbReference>
<keyword evidence="2" id="KW-0732">Signal</keyword>
<proteinExistence type="predicted"/>
<feature type="region of interest" description="Disordered" evidence="1">
    <location>
        <begin position="159"/>
        <end position="208"/>
    </location>
</feature>
<reference evidence="3 4" key="1">
    <citation type="journal article" date="2007" name="Nature">
        <title>Evolution of genes and genomes on the Drosophila phylogeny.</title>
        <authorList>
            <consortium name="Drosophila 12 Genomes Consortium"/>
            <person name="Clark A.G."/>
            <person name="Eisen M.B."/>
            <person name="Smith D.R."/>
            <person name="Bergman C.M."/>
            <person name="Oliver B."/>
            <person name="Markow T.A."/>
            <person name="Kaufman T.C."/>
            <person name="Kellis M."/>
            <person name="Gelbart W."/>
            <person name="Iyer V.N."/>
            <person name="Pollard D.A."/>
            <person name="Sackton T.B."/>
            <person name="Larracuente A.M."/>
            <person name="Singh N.D."/>
            <person name="Abad J.P."/>
            <person name="Abt D.N."/>
            <person name="Adryan B."/>
            <person name="Aguade M."/>
            <person name="Akashi H."/>
            <person name="Anderson W.W."/>
            <person name="Aquadro C.F."/>
            <person name="Ardell D.H."/>
            <person name="Arguello R."/>
            <person name="Artieri C.G."/>
            <person name="Barbash D.A."/>
            <person name="Barker D."/>
            <person name="Barsanti P."/>
            <person name="Batterham P."/>
            <person name="Batzoglou S."/>
            <person name="Begun D."/>
            <person name="Bhutkar A."/>
            <person name="Blanco E."/>
            <person name="Bosak S.A."/>
            <person name="Bradley R.K."/>
            <person name="Brand A.D."/>
            <person name="Brent M.R."/>
            <person name="Brooks A.N."/>
            <person name="Brown R.H."/>
            <person name="Butlin R.K."/>
            <person name="Caggese C."/>
            <person name="Calvi B.R."/>
            <person name="Bernardo de Carvalho A."/>
            <person name="Caspi A."/>
            <person name="Castrezana S."/>
            <person name="Celniker S.E."/>
            <person name="Chang J.L."/>
            <person name="Chapple C."/>
            <person name="Chatterji S."/>
            <person name="Chinwalla A."/>
            <person name="Civetta A."/>
            <person name="Clifton S.W."/>
            <person name="Comeron J.M."/>
            <person name="Costello J.C."/>
            <person name="Coyne J.A."/>
            <person name="Daub J."/>
            <person name="David R.G."/>
            <person name="Delcher A.L."/>
            <person name="Delehaunty K."/>
            <person name="Do C.B."/>
            <person name="Ebling H."/>
            <person name="Edwards K."/>
            <person name="Eickbush T."/>
            <person name="Evans J.D."/>
            <person name="Filipski A."/>
            <person name="Findeiss S."/>
            <person name="Freyhult E."/>
            <person name="Fulton L."/>
            <person name="Fulton R."/>
            <person name="Garcia A.C."/>
            <person name="Gardiner A."/>
            <person name="Garfield D.A."/>
            <person name="Garvin B.E."/>
            <person name="Gibson G."/>
            <person name="Gilbert D."/>
            <person name="Gnerre S."/>
            <person name="Godfrey J."/>
            <person name="Good R."/>
            <person name="Gotea V."/>
            <person name="Gravely B."/>
            <person name="Greenberg A.J."/>
            <person name="Griffiths-Jones S."/>
            <person name="Gross S."/>
            <person name="Guigo R."/>
            <person name="Gustafson E.A."/>
            <person name="Haerty W."/>
            <person name="Hahn M.W."/>
            <person name="Halligan D.L."/>
            <person name="Halpern A.L."/>
            <person name="Halter G.M."/>
            <person name="Han M.V."/>
            <person name="Heger A."/>
            <person name="Hillier L."/>
            <person name="Hinrichs A.S."/>
            <person name="Holmes I."/>
            <person name="Hoskins R.A."/>
            <person name="Hubisz M.J."/>
            <person name="Hultmark D."/>
            <person name="Huntley M.A."/>
            <person name="Jaffe D.B."/>
            <person name="Jagadeeshan S."/>
            <person name="Jeck W.R."/>
            <person name="Johnson J."/>
            <person name="Jones C.D."/>
            <person name="Jordan W.C."/>
            <person name="Karpen G.H."/>
            <person name="Kataoka E."/>
            <person name="Keightley P.D."/>
            <person name="Kheradpour P."/>
            <person name="Kirkness E.F."/>
            <person name="Koerich L.B."/>
            <person name="Kristiansen K."/>
            <person name="Kudrna D."/>
            <person name="Kulathinal R.J."/>
            <person name="Kumar S."/>
            <person name="Kwok R."/>
            <person name="Lander E."/>
            <person name="Langley C.H."/>
            <person name="Lapoint R."/>
            <person name="Lazzaro B.P."/>
            <person name="Lee S.J."/>
            <person name="Levesque L."/>
            <person name="Li R."/>
            <person name="Lin C.F."/>
            <person name="Lin M.F."/>
            <person name="Lindblad-Toh K."/>
            <person name="Llopart A."/>
            <person name="Long M."/>
            <person name="Low L."/>
            <person name="Lozovsky E."/>
            <person name="Lu J."/>
            <person name="Luo M."/>
            <person name="Machado C.A."/>
            <person name="Makalowski W."/>
            <person name="Marzo M."/>
            <person name="Matsuda M."/>
            <person name="Matzkin L."/>
            <person name="McAllister B."/>
            <person name="McBride C.S."/>
            <person name="McKernan B."/>
            <person name="McKernan K."/>
            <person name="Mendez-Lago M."/>
            <person name="Minx P."/>
            <person name="Mollenhauer M.U."/>
            <person name="Montooth K."/>
            <person name="Mount S.M."/>
            <person name="Mu X."/>
            <person name="Myers E."/>
            <person name="Negre B."/>
            <person name="Newfeld S."/>
            <person name="Nielsen R."/>
            <person name="Noor M.A."/>
            <person name="O'Grady P."/>
            <person name="Pachter L."/>
            <person name="Papaceit M."/>
            <person name="Parisi M.J."/>
            <person name="Parisi M."/>
            <person name="Parts L."/>
            <person name="Pedersen J.S."/>
            <person name="Pesole G."/>
            <person name="Phillippy A.M."/>
            <person name="Ponting C.P."/>
            <person name="Pop M."/>
            <person name="Porcelli D."/>
            <person name="Powell J.R."/>
            <person name="Prohaska S."/>
            <person name="Pruitt K."/>
            <person name="Puig M."/>
            <person name="Quesneville H."/>
            <person name="Ram K.R."/>
            <person name="Rand D."/>
            <person name="Rasmussen M.D."/>
            <person name="Reed L.K."/>
            <person name="Reenan R."/>
            <person name="Reily A."/>
            <person name="Remington K.A."/>
            <person name="Rieger T.T."/>
            <person name="Ritchie M.G."/>
            <person name="Robin C."/>
            <person name="Rogers Y.H."/>
            <person name="Rohde C."/>
            <person name="Rozas J."/>
            <person name="Rubenfield M.J."/>
            <person name="Ruiz A."/>
            <person name="Russo S."/>
            <person name="Salzberg S.L."/>
            <person name="Sanchez-Gracia A."/>
            <person name="Saranga D.J."/>
            <person name="Sato H."/>
            <person name="Schaeffer S.W."/>
            <person name="Schatz M.C."/>
            <person name="Schlenke T."/>
            <person name="Schwartz R."/>
            <person name="Segarra C."/>
            <person name="Singh R.S."/>
            <person name="Sirot L."/>
            <person name="Sirota M."/>
            <person name="Sisneros N.B."/>
            <person name="Smith C.D."/>
            <person name="Smith T.F."/>
            <person name="Spieth J."/>
            <person name="Stage D.E."/>
            <person name="Stark A."/>
            <person name="Stephan W."/>
            <person name="Strausberg R.L."/>
            <person name="Strempel S."/>
            <person name="Sturgill D."/>
            <person name="Sutton G."/>
            <person name="Sutton G.G."/>
            <person name="Tao W."/>
            <person name="Teichmann S."/>
            <person name="Tobari Y.N."/>
            <person name="Tomimura Y."/>
            <person name="Tsolas J.M."/>
            <person name="Valente V.L."/>
            <person name="Venter E."/>
            <person name="Venter J.C."/>
            <person name="Vicario S."/>
            <person name="Vieira F.G."/>
            <person name="Vilella A.J."/>
            <person name="Villasante A."/>
            <person name="Walenz B."/>
            <person name="Wang J."/>
            <person name="Wasserman M."/>
            <person name="Watts T."/>
            <person name="Wilson D."/>
            <person name="Wilson R.K."/>
            <person name="Wing R.A."/>
            <person name="Wolfner M.F."/>
            <person name="Wong A."/>
            <person name="Wong G.K."/>
            <person name="Wu C.I."/>
            <person name="Wu G."/>
            <person name="Yamamoto D."/>
            <person name="Yang H.P."/>
            <person name="Yang S.P."/>
            <person name="Yorke J.A."/>
            <person name="Yoshida K."/>
            <person name="Zdobnov E."/>
            <person name="Zhang P."/>
            <person name="Zhang Y."/>
            <person name="Zimin A.V."/>
            <person name="Baldwin J."/>
            <person name="Abdouelleil A."/>
            <person name="Abdulkadir J."/>
            <person name="Abebe A."/>
            <person name="Abera B."/>
            <person name="Abreu J."/>
            <person name="Acer S.C."/>
            <person name="Aftuck L."/>
            <person name="Alexander A."/>
            <person name="An P."/>
            <person name="Anderson E."/>
            <person name="Anderson S."/>
            <person name="Arachi H."/>
            <person name="Azer M."/>
            <person name="Bachantsang P."/>
            <person name="Barry A."/>
            <person name="Bayul T."/>
            <person name="Berlin A."/>
            <person name="Bessette D."/>
            <person name="Bloom T."/>
            <person name="Blye J."/>
            <person name="Boguslavskiy L."/>
            <person name="Bonnet C."/>
            <person name="Boukhgalter B."/>
            <person name="Bourzgui I."/>
            <person name="Brown A."/>
            <person name="Cahill P."/>
            <person name="Channer S."/>
            <person name="Cheshatsang Y."/>
            <person name="Chuda L."/>
            <person name="Citroen M."/>
            <person name="Collymore A."/>
            <person name="Cooke P."/>
            <person name="Costello M."/>
            <person name="D'Aco K."/>
            <person name="Daza R."/>
            <person name="De Haan G."/>
            <person name="DeGray S."/>
            <person name="DeMaso C."/>
            <person name="Dhargay N."/>
            <person name="Dooley K."/>
            <person name="Dooley E."/>
            <person name="Doricent M."/>
            <person name="Dorje P."/>
            <person name="Dorjee K."/>
            <person name="Dupes A."/>
            <person name="Elong R."/>
            <person name="Falk J."/>
            <person name="Farina A."/>
            <person name="Faro S."/>
            <person name="Ferguson D."/>
            <person name="Fisher S."/>
            <person name="Foley C.D."/>
            <person name="Franke A."/>
            <person name="Friedrich D."/>
            <person name="Gadbois L."/>
            <person name="Gearin G."/>
            <person name="Gearin C.R."/>
            <person name="Giannoukos G."/>
            <person name="Goode T."/>
            <person name="Graham J."/>
            <person name="Grandbois E."/>
            <person name="Grewal S."/>
            <person name="Gyaltsen K."/>
            <person name="Hafez N."/>
            <person name="Hagos B."/>
            <person name="Hall J."/>
            <person name="Henson C."/>
            <person name="Hollinger A."/>
            <person name="Honan T."/>
            <person name="Huard M.D."/>
            <person name="Hughes L."/>
            <person name="Hurhula B."/>
            <person name="Husby M.E."/>
            <person name="Kamat A."/>
            <person name="Kanga B."/>
            <person name="Kashin S."/>
            <person name="Khazanovich D."/>
            <person name="Kisner P."/>
            <person name="Lance K."/>
            <person name="Lara M."/>
            <person name="Lee W."/>
            <person name="Lennon N."/>
            <person name="Letendre F."/>
            <person name="LeVine R."/>
            <person name="Lipovsky A."/>
            <person name="Liu X."/>
            <person name="Liu J."/>
            <person name="Liu S."/>
            <person name="Lokyitsang T."/>
            <person name="Lokyitsang Y."/>
            <person name="Lubonja R."/>
            <person name="Lui A."/>
            <person name="MacDonald P."/>
            <person name="Magnisalis V."/>
            <person name="Maru K."/>
            <person name="Matthews C."/>
            <person name="McCusker W."/>
            <person name="McDonough S."/>
            <person name="Mehta T."/>
            <person name="Meldrim J."/>
            <person name="Meneus L."/>
            <person name="Mihai O."/>
            <person name="Mihalev A."/>
            <person name="Mihova T."/>
            <person name="Mittelman R."/>
            <person name="Mlenga V."/>
            <person name="Montmayeur A."/>
            <person name="Mulrain L."/>
            <person name="Navidi A."/>
            <person name="Naylor J."/>
            <person name="Negash T."/>
            <person name="Nguyen T."/>
            <person name="Nguyen N."/>
            <person name="Nicol R."/>
            <person name="Norbu C."/>
            <person name="Norbu N."/>
            <person name="Novod N."/>
            <person name="O'Neill B."/>
            <person name="Osman S."/>
            <person name="Markiewicz E."/>
            <person name="Oyono O.L."/>
            <person name="Patti C."/>
            <person name="Phunkhang P."/>
            <person name="Pierre F."/>
            <person name="Priest M."/>
            <person name="Raghuraman S."/>
            <person name="Rege F."/>
            <person name="Reyes R."/>
            <person name="Rise C."/>
            <person name="Rogov P."/>
            <person name="Ross K."/>
            <person name="Ryan E."/>
            <person name="Settipalli S."/>
            <person name="Shea T."/>
            <person name="Sherpa N."/>
            <person name="Shi L."/>
            <person name="Shih D."/>
            <person name="Sparrow T."/>
            <person name="Spaulding J."/>
            <person name="Stalker J."/>
            <person name="Stange-Thomann N."/>
            <person name="Stavropoulos S."/>
            <person name="Stone C."/>
            <person name="Strader C."/>
            <person name="Tesfaye S."/>
            <person name="Thomson T."/>
            <person name="Thoulutsang Y."/>
            <person name="Thoulutsang D."/>
            <person name="Topham K."/>
            <person name="Topping I."/>
            <person name="Tsamla T."/>
            <person name="Vassiliev H."/>
            <person name="Vo A."/>
            <person name="Wangchuk T."/>
            <person name="Wangdi T."/>
            <person name="Weiand M."/>
            <person name="Wilkinson J."/>
            <person name="Wilson A."/>
            <person name="Yadav S."/>
            <person name="Young G."/>
            <person name="Yu Q."/>
            <person name="Zembek L."/>
            <person name="Zhong D."/>
            <person name="Zimmer A."/>
            <person name="Zwirko Z."/>
            <person name="Jaffe D.B."/>
            <person name="Alvarez P."/>
            <person name="Brockman W."/>
            <person name="Butler J."/>
            <person name="Chin C."/>
            <person name="Gnerre S."/>
            <person name="Grabherr M."/>
            <person name="Kleber M."/>
            <person name="Mauceli E."/>
            <person name="MacCallum I."/>
        </authorList>
    </citation>
    <scope>NUCLEOTIDE SEQUENCE [LARGE SCALE GENOMIC DNA]</scope>
    <source>
        <strain evidence="4">Tucson 15010-1051.87</strain>
    </source>
</reference>
<evidence type="ECO:0000313" key="3">
    <source>
        <dbReference type="EMBL" id="KRF83232.1"/>
    </source>
</evidence>
<dbReference type="AlphaFoldDB" id="A0A0Q9WSU7"/>
<evidence type="ECO:0000313" key="4">
    <source>
        <dbReference type="Proteomes" id="UP000008792"/>
    </source>
</evidence>
<dbReference type="Proteomes" id="UP000008792">
    <property type="component" value="Unassembled WGS sequence"/>
</dbReference>
<dbReference type="OrthoDB" id="7870344at2759"/>